<dbReference type="EMBL" id="JACYNP010000013">
    <property type="protein sequence ID" value="MBD8124015.1"/>
    <property type="molecule type" value="Genomic_DNA"/>
</dbReference>
<dbReference type="RefSeq" id="WP_191945776.1">
    <property type="nucleotide sequence ID" value="NZ_JACYNP010000013.1"/>
</dbReference>
<name>A0ABR9ADE8_9PSED</name>
<protein>
    <submittedName>
        <fullName evidence="1">Uncharacterized protein</fullName>
    </submittedName>
</protein>
<sequence length="112" mass="12720">MLGLRQDHSNSFSAKAGPLDDRDFIVGAGLLANAFCQSTYSFLIRRVRQQAGSYRKMRSVRYNDDRQRLFKQRVLSGMSMAGRPSALDLDFHTHKAQTTPIATWVQAERLSK</sequence>
<organism evidence="1 2">
    <name type="scientific">Pseudomonas lutea</name>
    <dbReference type="NCBI Taxonomy" id="243924"/>
    <lineage>
        <taxon>Bacteria</taxon>
        <taxon>Pseudomonadati</taxon>
        <taxon>Pseudomonadota</taxon>
        <taxon>Gammaproteobacteria</taxon>
        <taxon>Pseudomonadales</taxon>
        <taxon>Pseudomonadaceae</taxon>
        <taxon>Pseudomonas</taxon>
    </lineage>
</organism>
<proteinExistence type="predicted"/>
<evidence type="ECO:0000313" key="2">
    <source>
        <dbReference type="Proteomes" id="UP000625247"/>
    </source>
</evidence>
<reference evidence="1 2" key="1">
    <citation type="journal article" date="2020" name="FEMS Microbiol. Ecol.">
        <title>Temporal dynamics of bacterial communities during seed development and maturation.</title>
        <authorList>
            <person name="Chesneau G."/>
            <person name="Torres-Cortes G."/>
            <person name="Briand M."/>
            <person name="Darrasse A."/>
            <person name="Preveaux A."/>
            <person name="Marais C."/>
            <person name="Jacques M.A."/>
            <person name="Shade A."/>
            <person name="Barret M."/>
        </authorList>
    </citation>
    <scope>NUCLEOTIDE SEQUENCE [LARGE SCALE GENOMIC DNA]</scope>
    <source>
        <strain evidence="1 2">CFBP13723</strain>
    </source>
</reference>
<evidence type="ECO:0000313" key="1">
    <source>
        <dbReference type="EMBL" id="MBD8124015.1"/>
    </source>
</evidence>
<dbReference type="Proteomes" id="UP000625247">
    <property type="component" value="Unassembled WGS sequence"/>
</dbReference>
<comment type="caution">
    <text evidence="1">The sequence shown here is derived from an EMBL/GenBank/DDBJ whole genome shotgun (WGS) entry which is preliminary data.</text>
</comment>
<accession>A0ABR9ADE8</accession>
<keyword evidence="2" id="KW-1185">Reference proteome</keyword>
<gene>
    <name evidence="1" type="ORF">IFT62_22690</name>
</gene>